<reference evidence="9" key="2">
    <citation type="submission" date="2014-03" db="EMBL/GenBank/DDBJ databases">
        <authorList>
            <person name="Genoscope - CEA"/>
        </authorList>
    </citation>
    <scope>NUCLEOTIDE SEQUENCE</scope>
</reference>
<keyword evidence="3" id="KW-1133">Transmembrane helix</keyword>
<evidence type="ECO:0000313" key="9">
    <source>
        <dbReference type="EMBL" id="CDQ58538.1"/>
    </source>
</evidence>
<keyword evidence="4" id="KW-0175">Coiled coil</keyword>
<dbReference type="AlphaFoldDB" id="A0A060VUA7"/>
<evidence type="ECO:0000256" key="8">
    <source>
        <dbReference type="ARBA" id="ARBA00041609"/>
    </source>
</evidence>
<protein>
    <recommendedName>
        <fullName evidence="7">Regulator of microtubule dynamics protein 2</fullName>
    </recommendedName>
    <alternativeName>
        <fullName evidence="8">Protein FAM82A1</fullName>
    </alternativeName>
</protein>
<evidence type="ECO:0000256" key="5">
    <source>
        <dbReference type="ARBA" id="ARBA00023136"/>
    </source>
</evidence>
<comment type="subcellular location">
    <subcellularLocation>
        <location evidence="1">Membrane</location>
        <topology evidence="1">Single-pass membrane protein</topology>
    </subcellularLocation>
</comment>
<organism evidence="9 10">
    <name type="scientific">Oncorhynchus mykiss</name>
    <name type="common">Rainbow trout</name>
    <name type="synonym">Salmo gairdneri</name>
    <dbReference type="NCBI Taxonomy" id="8022"/>
    <lineage>
        <taxon>Eukaryota</taxon>
        <taxon>Metazoa</taxon>
        <taxon>Chordata</taxon>
        <taxon>Craniata</taxon>
        <taxon>Vertebrata</taxon>
        <taxon>Euteleostomi</taxon>
        <taxon>Actinopterygii</taxon>
        <taxon>Neopterygii</taxon>
        <taxon>Teleostei</taxon>
        <taxon>Protacanthopterygii</taxon>
        <taxon>Salmoniformes</taxon>
        <taxon>Salmonidae</taxon>
        <taxon>Salmoninae</taxon>
        <taxon>Oncorhynchus</taxon>
    </lineage>
</organism>
<dbReference type="PANTHER" id="PTHR16056">
    <property type="entry name" value="REGULATOR OF MICROTUBULE DYNAMICS PROTEIN"/>
    <property type="match status" value="1"/>
</dbReference>
<dbReference type="GO" id="GO:0008017">
    <property type="term" value="F:microtubule binding"/>
    <property type="evidence" value="ECO:0007669"/>
    <property type="project" value="TreeGrafter"/>
</dbReference>
<dbReference type="InterPro" id="IPR011990">
    <property type="entry name" value="TPR-like_helical_dom_sf"/>
</dbReference>
<name>A0A060VUA7_ONCMY</name>
<evidence type="ECO:0000256" key="6">
    <source>
        <dbReference type="ARBA" id="ARBA00038360"/>
    </source>
</evidence>
<dbReference type="PaxDb" id="8022-A0A060VUA7"/>
<comment type="similarity">
    <text evidence="6">Belongs to the RMDN family.</text>
</comment>
<dbReference type="PANTHER" id="PTHR16056:SF15">
    <property type="entry name" value="REGULATOR OF MICROTUBULE DYNAMICS PROTEIN 2"/>
    <property type="match status" value="1"/>
</dbReference>
<dbReference type="GO" id="GO:0016020">
    <property type="term" value="C:membrane"/>
    <property type="evidence" value="ECO:0007669"/>
    <property type="project" value="UniProtKB-SubCell"/>
</dbReference>
<dbReference type="Pfam" id="PF21033">
    <property type="entry name" value="RMD1-3"/>
    <property type="match status" value="1"/>
</dbReference>
<dbReference type="GO" id="GO:0005876">
    <property type="term" value="C:spindle microtubule"/>
    <property type="evidence" value="ECO:0007669"/>
    <property type="project" value="TreeGrafter"/>
</dbReference>
<proteinExistence type="inferred from homology"/>
<dbReference type="Gene3D" id="1.25.40.10">
    <property type="entry name" value="Tetratricopeptide repeat domain"/>
    <property type="match status" value="1"/>
</dbReference>
<sequence length="135" mass="15299">MLLALFTHCSMRVMFTPCRFKCVSDSPCSERALYTGSVQVAQLSWIERKIAATLFGEPPSATVQDALNNFLKVEEIRPKYSKLNYVFLAKCYRDLGQKGQARKMWDAAASMETVSKEDEEAQKELDYLLPALGVY</sequence>
<evidence type="ECO:0000256" key="3">
    <source>
        <dbReference type="ARBA" id="ARBA00022989"/>
    </source>
</evidence>
<gene>
    <name evidence="9" type="ORF">GSONMT00078073001</name>
</gene>
<evidence type="ECO:0000313" key="10">
    <source>
        <dbReference type="Proteomes" id="UP000193380"/>
    </source>
</evidence>
<accession>A0A060VUA7</accession>
<dbReference type="GO" id="GO:0097431">
    <property type="term" value="C:mitotic spindle pole"/>
    <property type="evidence" value="ECO:0007669"/>
    <property type="project" value="TreeGrafter"/>
</dbReference>
<evidence type="ECO:0000256" key="4">
    <source>
        <dbReference type="ARBA" id="ARBA00023054"/>
    </source>
</evidence>
<evidence type="ECO:0000256" key="2">
    <source>
        <dbReference type="ARBA" id="ARBA00022692"/>
    </source>
</evidence>
<dbReference type="STRING" id="8022.A0A060VUA7"/>
<evidence type="ECO:0000256" key="1">
    <source>
        <dbReference type="ARBA" id="ARBA00004167"/>
    </source>
</evidence>
<dbReference type="InterPro" id="IPR049039">
    <property type="entry name" value="RMD1-3_a_helical_rpt"/>
</dbReference>
<dbReference type="EMBL" id="FR904307">
    <property type="protein sequence ID" value="CDQ58538.1"/>
    <property type="molecule type" value="Genomic_DNA"/>
</dbReference>
<dbReference type="GO" id="GO:0005739">
    <property type="term" value="C:mitochondrion"/>
    <property type="evidence" value="ECO:0007669"/>
    <property type="project" value="TreeGrafter"/>
</dbReference>
<dbReference type="Proteomes" id="UP000193380">
    <property type="component" value="Unassembled WGS sequence"/>
</dbReference>
<reference evidence="9" key="1">
    <citation type="journal article" date="2014" name="Nat. Commun.">
        <title>The rainbow trout genome provides novel insights into evolution after whole-genome duplication in vertebrates.</title>
        <authorList>
            <person name="Berthelot C."/>
            <person name="Brunet F."/>
            <person name="Chalopin D."/>
            <person name="Juanchich A."/>
            <person name="Bernard M."/>
            <person name="Noel B."/>
            <person name="Bento P."/>
            <person name="Da Silva C."/>
            <person name="Labadie K."/>
            <person name="Alberti A."/>
            <person name="Aury J.M."/>
            <person name="Louis A."/>
            <person name="Dehais P."/>
            <person name="Bardou P."/>
            <person name="Montfort J."/>
            <person name="Klopp C."/>
            <person name="Cabau C."/>
            <person name="Gaspin C."/>
            <person name="Thorgaard G.H."/>
            <person name="Boussaha M."/>
            <person name="Quillet E."/>
            <person name="Guyomard R."/>
            <person name="Galiana D."/>
            <person name="Bobe J."/>
            <person name="Volff J.N."/>
            <person name="Genet C."/>
            <person name="Wincker P."/>
            <person name="Jaillon O."/>
            <person name="Roest Crollius H."/>
            <person name="Guiguen Y."/>
        </authorList>
    </citation>
    <scope>NUCLEOTIDE SEQUENCE [LARGE SCALE GENOMIC DNA]</scope>
</reference>
<evidence type="ECO:0000256" key="7">
    <source>
        <dbReference type="ARBA" id="ARBA00039964"/>
    </source>
</evidence>
<keyword evidence="5" id="KW-0472">Membrane</keyword>
<dbReference type="SUPFAM" id="SSF48452">
    <property type="entry name" value="TPR-like"/>
    <property type="match status" value="1"/>
</dbReference>
<keyword evidence="2" id="KW-0812">Transmembrane</keyword>